<proteinExistence type="predicted"/>
<sequence>MIGKSSMPPPLKPTAPTSGTSRCYRAKRRPVRVGYYGCGDAPPDASSTVAVASELESASAPDPNVSVGPQEKFGPNASGFRLNCSARPRFISVVTDWVVFRVFILAKGDLIWADRLCAVLPARSGI</sequence>
<dbReference type="EMBL" id="JARKIE010000019">
    <property type="protein sequence ID" value="KAJ7700704.1"/>
    <property type="molecule type" value="Genomic_DNA"/>
</dbReference>
<evidence type="ECO:0000313" key="2">
    <source>
        <dbReference type="EMBL" id="KAJ7700704.1"/>
    </source>
</evidence>
<protein>
    <submittedName>
        <fullName evidence="2">Uncharacterized protein</fullName>
    </submittedName>
</protein>
<feature type="region of interest" description="Disordered" evidence="1">
    <location>
        <begin position="1"/>
        <end position="23"/>
    </location>
</feature>
<evidence type="ECO:0000313" key="3">
    <source>
        <dbReference type="Proteomes" id="UP001221757"/>
    </source>
</evidence>
<comment type="caution">
    <text evidence="2">The sequence shown here is derived from an EMBL/GenBank/DDBJ whole genome shotgun (WGS) entry which is preliminary data.</text>
</comment>
<evidence type="ECO:0000256" key="1">
    <source>
        <dbReference type="SAM" id="MobiDB-lite"/>
    </source>
</evidence>
<dbReference type="AlphaFoldDB" id="A0AAD7GQ66"/>
<dbReference type="Proteomes" id="UP001221757">
    <property type="component" value="Unassembled WGS sequence"/>
</dbReference>
<name>A0AAD7GQ66_MYCRO</name>
<reference evidence="2" key="1">
    <citation type="submission" date="2023-03" db="EMBL/GenBank/DDBJ databases">
        <title>Massive genome expansion in bonnet fungi (Mycena s.s.) driven by repeated elements and novel gene families across ecological guilds.</title>
        <authorList>
            <consortium name="Lawrence Berkeley National Laboratory"/>
            <person name="Harder C.B."/>
            <person name="Miyauchi S."/>
            <person name="Viragh M."/>
            <person name="Kuo A."/>
            <person name="Thoen E."/>
            <person name="Andreopoulos B."/>
            <person name="Lu D."/>
            <person name="Skrede I."/>
            <person name="Drula E."/>
            <person name="Henrissat B."/>
            <person name="Morin E."/>
            <person name="Kohler A."/>
            <person name="Barry K."/>
            <person name="LaButti K."/>
            <person name="Morin E."/>
            <person name="Salamov A."/>
            <person name="Lipzen A."/>
            <person name="Mereny Z."/>
            <person name="Hegedus B."/>
            <person name="Baldrian P."/>
            <person name="Stursova M."/>
            <person name="Weitz H."/>
            <person name="Taylor A."/>
            <person name="Grigoriev I.V."/>
            <person name="Nagy L.G."/>
            <person name="Martin F."/>
            <person name="Kauserud H."/>
        </authorList>
    </citation>
    <scope>NUCLEOTIDE SEQUENCE</scope>
    <source>
        <strain evidence="2">CBHHK067</strain>
    </source>
</reference>
<organism evidence="2 3">
    <name type="scientific">Mycena rosella</name>
    <name type="common">Pink bonnet</name>
    <name type="synonym">Agaricus rosellus</name>
    <dbReference type="NCBI Taxonomy" id="1033263"/>
    <lineage>
        <taxon>Eukaryota</taxon>
        <taxon>Fungi</taxon>
        <taxon>Dikarya</taxon>
        <taxon>Basidiomycota</taxon>
        <taxon>Agaricomycotina</taxon>
        <taxon>Agaricomycetes</taxon>
        <taxon>Agaricomycetidae</taxon>
        <taxon>Agaricales</taxon>
        <taxon>Marasmiineae</taxon>
        <taxon>Mycenaceae</taxon>
        <taxon>Mycena</taxon>
    </lineage>
</organism>
<accession>A0AAD7GQ66</accession>
<keyword evidence="3" id="KW-1185">Reference proteome</keyword>
<gene>
    <name evidence="2" type="ORF">B0H17DRAFT_1176628</name>
</gene>